<proteinExistence type="inferred from homology"/>
<protein>
    <submittedName>
        <fullName evidence="6">Uncharacterized protein</fullName>
    </submittedName>
</protein>
<comment type="cofactor">
    <cofactor evidence="1">
        <name>heme</name>
        <dbReference type="ChEBI" id="CHEBI:30413"/>
    </cofactor>
</comment>
<evidence type="ECO:0000256" key="4">
    <source>
        <dbReference type="ARBA" id="ARBA00022723"/>
    </source>
</evidence>
<keyword evidence="5" id="KW-0408">Iron</keyword>
<dbReference type="AlphaFoldDB" id="A0AAN8U2K4"/>
<comment type="similarity">
    <text evidence="2">Belongs to the cytochrome P450 family.</text>
</comment>
<dbReference type="GO" id="GO:0046872">
    <property type="term" value="F:metal ion binding"/>
    <property type="evidence" value="ECO:0007669"/>
    <property type="project" value="UniProtKB-KW"/>
</dbReference>
<gene>
    <name evidence="6" type="ORF">RDI58_008519</name>
</gene>
<sequence>MLLHFGSKPVIVASFVDAARDIMKTLDLVWSNRPKSSIADGLFYGSKDVGFFFRMVNTGDKLEVLPCFIFSATKRVQSYRHSEESS</sequence>
<reference evidence="6 7" key="1">
    <citation type="submission" date="2024-02" db="EMBL/GenBank/DDBJ databases">
        <title>de novo genome assembly of Solanum bulbocastanum strain 11H21.</title>
        <authorList>
            <person name="Hosaka A.J."/>
        </authorList>
    </citation>
    <scope>NUCLEOTIDE SEQUENCE [LARGE SCALE GENOMIC DNA]</scope>
    <source>
        <tissue evidence="6">Young leaves</tissue>
    </source>
</reference>
<evidence type="ECO:0000256" key="5">
    <source>
        <dbReference type="ARBA" id="ARBA00023004"/>
    </source>
</evidence>
<keyword evidence="7" id="KW-1185">Reference proteome</keyword>
<keyword evidence="4" id="KW-0479">Metal-binding</keyword>
<evidence type="ECO:0000313" key="6">
    <source>
        <dbReference type="EMBL" id="KAK6795066.1"/>
    </source>
</evidence>
<dbReference type="Proteomes" id="UP001371456">
    <property type="component" value="Unassembled WGS sequence"/>
</dbReference>
<name>A0AAN8U2K4_SOLBU</name>
<evidence type="ECO:0000313" key="7">
    <source>
        <dbReference type="Proteomes" id="UP001371456"/>
    </source>
</evidence>
<comment type="caution">
    <text evidence="6">The sequence shown here is derived from an EMBL/GenBank/DDBJ whole genome shotgun (WGS) entry which is preliminary data.</text>
</comment>
<evidence type="ECO:0000256" key="3">
    <source>
        <dbReference type="ARBA" id="ARBA00022617"/>
    </source>
</evidence>
<dbReference type="PANTHER" id="PTHR47955">
    <property type="entry name" value="CYTOCHROME P450 FAMILY 71 PROTEIN"/>
    <property type="match status" value="1"/>
</dbReference>
<evidence type="ECO:0000256" key="1">
    <source>
        <dbReference type="ARBA" id="ARBA00001971"/>
    </source>
</evidence>
<dbReference type="EMBL" id="JBANQN010000003">
    <property type="protein sequence ID" value="KAK6795066.1"/>
    <property type="molecule type" value="Genomic_DNA"/>
</dbReference>
<evidence type="ECO:0000256" key="2">
    <source>
        <dbReference type="ARBA" id="ARBA00010617"/>
    </source>
</evidence>
<organism evidence="6 7">
    <name type="scientific">Solanum bulbocastanum</name>
    <name type="common">Wild potato</name>
    <dbReference type="NCBI Taxonomy" id="147425"/>
    <lineage>
        <taxon>Eukaryota</taxon>
        <taxon>Viridiplantae</taxon>
        <taxon>Streptophyta</taxon>
        <taxon>Embryophyta</taxon>
        <taxon>Tracheophyta</taxon>
        <taxon>Spermatophyta</taxon>
        <taxon>Magnoliopsida</taxon>
        <taxon>eudicotyledons</taxon>
        <taxon>Gunneridae</taxon>
        <taxon>Pentapetalae</taxon>
        <taxon>asterids</taxon>
        <taxon>lamiids</taxon>
        <taxon>Solanales</taxon>
        <taxon>Solanaceae</taxon>
        <taxon>Solanoideae</taxon>
        <taxon>Solaneae</taxon>
        <taxon>Solanum</taxon>
    </lineage>
</organism>
<accession>A0AAN8U2K4</accession>
<dbReference type="PANTHER" id="PTHR47955:SF15">
    <property type="entry name" value="CYTOCHROME P450 71A2-LIKE"/>
    <property type="match status" value="1"/>
</dbReference>
<keyword evidence="3" id="KW-0349">Heme</keyword>